<evidence type="ECO:0008006" key="4">
    <source>
        <dbReference type="Google" id="ProtNLM"/>
    </source>
</evidence>
<proteinExistence type="predicted"/>
<feature type="transmembrane region" description="Helical" evidence="1">
    <location>
        <begin position="21"/>
        <end position="42"/>
    </location>
</feature>
<keyword evidence="3" id="KW-1185">Reference proteome</keyword>
<name>A0A4Y9Z9A1_9AGAM</name>
<evidence type="ECO:0000313" key="2">
    <source>
        <dbReference type="EMBL" id="TFY70413.1"/>
    </source>
</evidence>
<keyword evidence="1" id="KW-0812">Transmembrane</keyword>
<evidence type="ECO:0000256" key="1">
    <source>
        <dbReference type="SAM" id="Phobius"/>
    </source>
</evidence>
<organism evidence="2 3">
    <name type="scientific">Dentipellis fragilis</name>
    <dbReference type="NCBI Taxonomy" id="205917"/>
    <lineage>
        <taxon>Eukaryota</taxon>
        <taxon>Fungi</taxon>
        <taxon>Dikarya</taxon>
        <taxon>Basidiomycota</taxon>
        <taxon>Agaricomycotina</taxon>
        <taxon>Agaricomycetes</taxon>
        <taxon>Russulales</taxon>
        <taxon>Hericiaceae</taxon>
        <taxon>Dentipellis</taxon>
    </lineage>
</organism>
<reference evidence="2 3" key="1">
    <citation type="submission" date="2019-02" db="EMBL/GenBank/DDBJ databases">
        <title>Genome sequencing of the rare red list fungi Dentipellis fragilis.</title>
        <authorList>
            <person name="Buettner E."/>
            <person name="Kellner H."/>
        </authorList>
    </citation>
    <scope>NUCLEOTIDE SEQUENCE [LARGE SCALE GENOMIC DNA]</scope>
    <source>
        <strain evidence="2 3">DSM 105465</strain>
    </source>
</reference>
<sequence>MLDKTHYHRGTLKLEISHPRYYICPILCLAMLTSLTIAAMPFQTDETWPAGLLTIFNHARAKRSTFENRYYGPYDKLLNYCFGESFTFYVAPQNPLRYDSRDTVDCIVFLVVFDSNDKPVLIVEVKDDGWLEKAELRYRADKQMRGWYALMLDECPLPRLWGISLLGTSARVYCGDTTTYQVQPPPIVRPDPSRILLPTFLAGEWDMDIMTEEGFEKMKEIVTDILAHAGN</sequence>
<accession>A0A4Y9Z9A1</accession>
<dbReference type="EMBL" id="SEOQ01000102">
    <property type="protein sequence ID" value="TFY70413.1"/>
    <property type="molecule type" value="Genomic_DNA"/>
</dbReference>
<comment type="caution">
    <text evidence="2">The sequence shown here is derived from an EMBL/GenBank/DDBJ whole genome shotgun (WGS) entry which is preliminary data.</text>
</comment>
<dbReference type="OrthoDB" id="3255221at2759"/>
<evidence type="ECO:0000313" key="3">
    <source>
        <dbReference type="Proteomes" id="UP000298327"/>
    </source>
</evidence>
<dbReference type="Proteomes" id="UP000298327">
    <property type="component" value="Unassembled WGS sequence"/>
</dbReference>
<keyword evidence="1" id="KW-0472">Membrane</keyword>
<keyword evidence="1" id="KW-1133">Transmembrane helix</keyword>
<protein>
    <recommendedName>
        <fullName evidence="4">Fungal-type protein kinase domain-containing protein</fullName>
    </recommendedName>
</protein>
<dbReference type="AlphaFoldDB" id="A0A4Y9Z9A1"/>
<gene>
    <name evidence="2" type="ORF">EVG20_g2588</name>
</gene>